<dbReference type="AlphaFoldDB" id="A0A0K0EPP8"/>
<reference evidence="2" key="1">
    <citation type="submission" date="2015-08" db="UniProtKB">
        <authorList>
            <consortium name="WormBaseParasite"/>
        </authorList>
    </citation>
    <scope>IDENTIFICATION</scope>
</reference>
<keyword evidence="1" id="KW-1185">Reference proteome</keyword>
<dbReference type="PANTHER" id="PTHR47326:SF1">
    <property type="entry name" value="HTH PSQ-TYPE DOMAIN-CONTAINING PROTEIN"/>
    <property type="match status" value="1"/>
</dbReference>
<dbReference type="WBParaSite" id="SSTP_0001143232.1">
    <property type="protein sequence ID" value="SSTP_0001143232.1"/>
    <property type="gene ID" value="SSTP_0001143232"/>
</dbReference>
<protein>
    <submittedName>
        <fullName evidence="2">DDE_Tnp_ISL3 domain-containing protein</fullName>
    </submittedName>
</protein>
<dbReference type="STRING" id="6248.A0A0K0EPP8"/>
<name>A0A0K0EPP8_STRER</name>
<evidence type="ECO:0000313" key="2">
    <source>
        <dbReference type="WBParaSite" id="SSTP_0001143232.1"/>
    </source>
</evidence>
<dbReference type="GO" id="GO:0003676">
    <property type="term" value="F:nucleic acid binding"/>
    <property type="evidence" value="ECO:0007669"/>
    <property type="project" value="InterPro"/>
</dbReference>
<proteinExistence type="predicted"/>
<dbReference type="InterPro" id="IPR036397">
    <property type="entry name" value="RNaseH_sf"/>
</dbReference>
<organism evidence="2">
    <name type="scientific">Strongyloides stercoralis</name>
    <name type="common">Threadworm</name>
    <dbReference type="NCBI Taxonomy" id="6248"/>
    <lineage>
        <taxon>Eukaryota</taxon>
        <taxon>Metazoa</taxon>
        <taxon>Ecdysozoa</taxon>
        <taxon>Nematoda</taxon>
        <taxon>Chromadorea</taxon>
        <taxon>Rhabditida</taxon>
        <taxon>Tylenchina</taxon>
        <taxon>Panagrolaimomorpha</taxon>
        <taxon>Strongyloidoidea</taxon>
        <taxon>Strongyloididae</taxon>
        <taxon>Strongyloides</taxon>
    </lineage>
</organism>
<accession>A0A0K0EPP8</accession>
<evidence type="ECO:0000313" key="1">
    <source>
        <dbReference type="Proteomes" id="UP000035681"/>
    </source>
</evidence>
<dbReference type="WBParaSite" id="TCONS_00012821.p1">
    <property type="protein sequence ID" value="TCONS_00012821.p1"/>
    <property type="gene ID" value="XLOC_008535"/>
</dbReference>
<dbReference type="Proteomes" id="UP000035681">
    <property type="component" value="Unplaced"/>
</dbReference>
<dbReference type="PANTHER" id="PTHR47326">
    <property type="entry name" value="TRANSPOSABLE ELEMENT TC3 TRANSPOSASE-LIKE PROTEIN"/>
    <property type="match status" value="1"/>
</dbReference>
<sequence>MMYAKNRKNFTNTRREYQRIYGLAGSVEKRQRPKVKVEKAKKEVAMIIKENPKNSVSKLIAITGSLISMVSLSFRCWVNRQNCRMWSIDNLSWFEEHLIYSLRMTVWGAISCDRIVGSFFFKDTVTGDFYLDQLKTQFWPKIVNDEFANRVVFMENGASPSYTNKVREWL</sequence>
<dbReference type="Gene3D" id="3.30.420.10">
    <property type="entry name" value="Ribonuclease H-like superfamily/Ribonuclease H"/>
    <property type="match status" value="1"/>
</dbReference>